<dbReference type="AlphaFoldDB" id="A0A087RZR0"/>
<accession>A0A087RZR0</accession>
<reference evidence="2 3" key="1">
    <citation type="submission" date="2014-06" db="EMBL/GenBank/DDBJ databases">
        <authorList>
            <person name="Ngugi D.K."/>
            <person name="Blom J."/>
            <person name="Alam I."/>
            <person name="Rashid M."/>
            <person name="Baalawi W."/>
            <person name="Zhang G."/>
            <person name="Hikmawan T."/>
            <person name="Guan Y."/>
            <person name="Antunes A."/>
            <person name="Siam R."/>
            <person name="El-Dorry H."/>
            <person name="Bajic V."/>
            <person name="Stingl U."/>
        </authorList>
    </citation>
    <scope>NUCLEOTIDE SEQUENCE [LARGE SCALE GENOMIC DNA]</scope>
    <source>
        <strain evidence="2">SCGC AAA799-P11</strain>
    </source>
</reference>
<name>A0A087RZR0_9ARCH</name>
<dbReference type="Proteomes" id="UP000029387">
    <property type="component" value="Unassembled WGS sequence"/>
</dbReference>
<dbReference type="InterPro" id="IPR001322">
    <property type="entry name" value="Lamin_tail_dom"/>
</dbReference>
<dbReference type="EMBL" id="JOSZ01000010">
    <property type="protein sequence ID" value="KFM18964.1"/>
    <property type="molecule type" value="Genomic_DNA"/>
</dbReference>
<dbReference type="SUPFAM" id="SSF74853">
    <property type="entry name" value="Lamin A/C globular tail domain"/>
    <property type="match status" value="1"/>
</dbReference>
<feature type="domain" description="LTD" evidence="1">
    <location>
        <begin position="52"/>
        <end position="156"/>
    </location>
</feature>
<dbReference type="Pfam" id="PF00932">
    <property type="entry name" value="LTD"/>
    <property type="match status" value="1"/>
</dbReference>
<dbReference type="Gene3D" id="2.60.40.1260">
    <property type="entry name" value="Lamin Tail domain"/>
    <property type="match status" value="1"/>
</dbReference>
<evidence type="ECO:0000313" key="3">
    <source>
        <dbReference type="Proteomes" id="UP000029387"/>
    </source>
</evidence>
<protein>
    <submittedName>
        <fullName evidence="2">Lamin Tail Domain protein</fullName>
    </submittedName>
</protein>
<sequence>MDLRYRTLTISSTFPQFHSKMTLLVKKKEETAMNRNLSIVFSIVLLVGIVAPAYAQTAENVVINEVDINPPGDDSKSISEWVELYNPTNSEIDLSGWQIASTTVLKKTMTIGSGTIIKPGQFMTFSYQSVWFTDINESVELRNENGVVIDKTPILTDIQNDFTSWQRIYDGYDLDHSNDWKFVTSTSGSTNGKLIQEQQQDEISILISSDKPSYLFGETAVIKGSVSEAVFVEKPFFQPEVITVKITGPNFDRTLTLYPDLNLNFKTTLGLQKVLGINEGDYNIIASYAGSTTNTSFSVGYEIIEEQTQQDSFLNLSTDKSQYIPGQMVSITGTATDIIEFQGMKFTVTDSAGKIVYDGNLFPVNGQFKTSIFLSTVNSVYGTYEIIGEYFDKSAITTFEVVEDVKESVPISLWTDKEVYGTGEVVTITGRLNDVWVASLDLEIVQTKSLALGTGSQLGGGTVLKILDVVRMDGDGKFQYSFVIPDADARLGDYKIKVSKDLGSAKKTIMVVEDPENFVPTTDPLVVTTNKLVYDFTLDKELVIRGEIKNPVDRTSFETPTVLISFKTEDGEPLSIIGVPGGVNQGAAGGEGSVTADYEFTAIPEAGGTFSVTADISRGIFSEGTYVITAQYLDLVANTSFDIVDDLKSGTGISLDKDVYGLNEKVTVSGIIPTSDSSVTISVTRPDGTKTTYGTSVDNQRFSWSWTTPVSERYQTLKSDGDRDIEFSNFGIYKIKVAGATFSKDLLFKVSADPENDSISTTPLFVTTDKSLYQAGDKLKVIGNVIPREQGDEGLVVPERVIIKVLDGTFPYKQIHEASVYPKQGGEFSSLFELPATIFSEGMYTVKAIYSTKQTTSTFSVANDFAFGVDEPISLLVSTDKSEYYPGDTVIISGKPNKLIYLEAYDVSVIQKSDAEITCGSFICGTHVGPITSIRPSPSGSFIHEFPIKNTLSSIGTYEVTIDADFETKHIRFTVVEEPPAPKLETVIEKENRIPDTTISVSAKGKTVGDVTLSPRVVSGSLLTPIRDDVSNVNLKVTSESGICIIGPDADCLVGESTRKPGQIYAVVEVDGMSLNVRYSGPDVRLEKFSILPESSELFLPDSNWNVQVLKDEQVSRFYYKVTYKALE</sequence>
<dbReference type="PATRIC" id="fig|1502295.3.peg.779"/>
<dbReference type="InterPro" id="IPR036415">
    <property type="entry name" value="Lamin_tail_dom_sf"/>
</dbReference>
<proteinExistence type="predicted"/>
<dbReference type="PROSITE" id="PS51841">
    <property type="entry name" value="LTD"/>
    <property type="match status" value="1"/>
</dbReference>
<evidence type="ECO:0000259" key="1">
    <source>
        <dbReference type="PROSITE" id="PS51841"/>
    </source>
</evidence>
<keyword evidence="3" id="KW-1185">Reference proteome</keyword>
<comment type="caution">
    <text evidence="2">The sequence shown here is derived from an EMBL/GenBank/DDBJ whole genome shotgun (WGS) entry which is preliminary data.</text>
</comment>
<dbReference type="Gene3D" id="2.60.40.1930">
    <property type="match status" value="1"/>
</dbReference>
<evidence type="ECO:0000313" key="2">
    <source>
        <dbReference type="EMBL" id="KFM18964.1"/>
    </source>
</evidence>
<gene>
    <name evidence="2" type="ORF">AAA799P11_00816</name>
</gene>
<organism evidence="2 3">
    <name type="scientific">Marine Group I thaumarchaeote SCGC AAA799-P11</name>
    <dbReference type="NCBI Taxonomy" id="1502295"/>
    <lineage>
        <taxon>Archaea</taxon>
        <taxon>Nitrososphaerota</taxon>
        <taxon>Marine Group I</taxon>
    </lineage>
</organism>